<evidence type="ECO:0000313" key="1">
    <source>
        <dbReference type="EMBL" id="WVZ07915.1"/>
    </source>
</evidence>
<dbReference type="AlphaFoldDB" id="A0AAQ3NF83"/>
<accession>A0AAQ3NF83</accession>
<gene>
    <name evidence="1" type="ORF">V8G54_021261</name>
</gene>
<keyword evidence="2" id="KW-1185">Reference proteome</keyword>
<name>A0AAQ3NF83_VIGMU</name>
<protein>
    <submittedName>
        <fullName evidence="1">Uncharacterized protein</fullName>
    </submittedName>
</protein>
<dbReference type="Proteomes" id="UP001374535">
    <property type="component" value="Chromosome 6"/>
</dbReference>
<organism evidence="1 2">
    <name type="scientific">Vigna mungo</name>
    <name type="common">Black gram</name>
    <name type="synonym">Phaseolus mungo</name>
    <dbReference type="NCBI Taxonomy" id="3915"/>
    <lineage>
        <taxon>Eukaryota</taxon>
        <taxon>Viridiplantae</taxon>
        <taxon>Streptophyta</taxon>
        <taxon>Embryophyta</taxon>
        <taxon>Tracheophyta</taxon>
        <taxon>Spermatophyta</taxon>
        <taxon>Magnoliopsida</taxon>
        <taxon>eudicotyledons</taxon>
        <taxon>Gunneridae</taxon>
        <taxon>Pentapetalae</taxon>
        <taxon>rosids</taxon>
        <taxon>fabids</taxon>
        <taxon>Fabales</taxon>
        <taxon>Fabaceae</taxon>
        <taxon>Papilionoideae</taxon>
        <taxon>50 kb inversion clade</taxon>
        <taxon>NPAAA clade</taxon>
        <taxon>indigoferoid/millettioid clade</taxon>
        <taxon>Phaseoleae</taxon>
        <taxon>Vigna</taxon>
    </lineage>
</organism>
<proteinExistence type="predicted"/>
<dbReference type="EMBL" id="CP144695">
    <property type="protein sequence ID" value="WVZ07915.1"/>
    <property type="molecule type" value="Genomic_DNA"/>
</dbReference>
<sequence length="159" mass="18148">PFTILLQTKQKLPVLFFSPWHSFLPFLLRWPSGCTPFPTNSTKVLELVIALTVNPLQCERTGSIARNWNQTCFNDTHIFFKLSVLLDHITNSFPRNHGCHPHPSIRGVLIIVSQSILKKLVLFRSPSSSLVFLEQPVGILEIGGWRQYFNCPIHDLTNN</sequence>
<reference evidence="1 2" key="1">
    <citation type="journal article" date="2023" name="Life. Sci Alliance">
        <title>Evolutionary insights into 3D genome organization and epigenetic landscape of Vigna mungo.</title>
        <authorList>
            <person name="Junaid A."/>
            <person name="Singh B."/>
            <person name="Bhatia S."/>
        </authorList>
    </citation>
    <scope>NUCLEOTIDE SEQUENCE [LARGE SCALE GENOMIC DNA]</scope>
    <source>
        <strain evidence="1">Urdbean</strain>
    </source>
</reference>
<evidence type="ECO:0000313" key="2">
    <source>
        <dbReference type="Proteomes" id="UP001374535"/>
    </source>
</evidence>
<feature type="non-terminal residue" evidence="1">
    <location>
        <position position="159"/>
    </location>
</feature>